<accession>A0ABD3IF49</accession>
<evidence type="ECO:0000313" key="2">
    <source>
        <dbReference type="Proteomes" id="UP001633002"/>
    </source>
</evidence>
<keyword evidence="2" id="KW-1185">Reference proteome</keyword>
<comment type="caution">
    <text evidence="1">The sequence shown here is derived from an EMBL/GenBank/DDBJ whole genome shotgun (WGS) entry which is preliminary data.</text>
</comment>
<protein>
    <recommendedName>
        <fullName evidence="3">DUF38 domain-containing protein</fullName>
    </recommendedName>
</protein>
<dbReference type="Proteomes" id="UP001633002">
    <property type="component" value="Unassembled WGS sequence"/>
</dbReference>
<gene>
    <name evidence="1" type="ORF">R1sor_019087</name>
</gene>
<evidence type="ECO:0008006" key="3">
    <source>
        <dbReference type="Google" id="ProtNLM"/>
    </source>
</evidence>
<dbReference type="AlphaFoldDB" id="A0ABD3IF49"/>
<dbReference type="SUPFAM" id="SSF52047">
    <property type="entry name" value="RNI-like"/>
    <property type="match status" value="1"/>
</dbReference>
<sequence length="320" mass="35306">MLRHPQQIAVRFLGEVYVLAKLHVWTIGTVDGGSCSQYLVTSHSNSSEGCIIPPAETQLPQTNPYRSDGTPEAVDLSKFVSDVIIEERSLLAGRKFQELSLYIAGNFLQPVDGHSDRPLLVKVLKAFVSNTTGSKHKLLKIDDKDGALSFSSEQSVWESVFSPLLDDQSSLEVISVECYDIRMLNAVFTKIPHLLANSSTLTTLCFTGAWDHFHLSDAAVKALSEGLVKTKCLRTLVLSEWATTTQFVDVLTSAFTGDAQNTSLEEIDLPADMERLGMAFEVLVSKYKNLNKIRLGLLIQGTSATLVPEYMVDNFEMVVE</sequence>
<evidence type="ECO:0000313" key="1">
    <source>
        <dbReference type="EMBL" id="KAL3701065.1"/>
    </source>
</evidence>
<proteinExistence type="predicted"/>
<name>A0ABD3IF49_9MARC</name>
<dbReference type="Gene3D" id="3.80.10.10">
    <property type="entry name" value="Ribonuclease Inhibitor"/>
    <property type="match status" value="1"/>
</dbReference>
<dbReference type="EMBL" id="JBJQOH010000001">
    <property type="protein sequence ID" value="KAL3701065.1"/>
    <property type="molecule type" value="Genomic_DNA"/>
</dbReference>
<reference evidence="1 2" key="1">
    <citation type="submission" date="2024-09" db="EMBL/GenBank/DDBJ databases">
        <title>Chromosome-scale assembly of Riccia sorocarpa.</title>
        <authorList>
            <person name="Paukszto L."/>
        </authorList>
    </citation>
    <scope>NUCLEOTIDE SEQUENCE [LARGE SCALE GENOMIC DNA]</scope>
    <source>
        <strain evidence="1">LP-2024</strain>
        <tissue evidence="1">Aerial parts of the thallus</tissue>
    </source>
</reference>
<organism evidence="1 2">
    <name type="scientific">Riccia sorocarpa</name>
    <dbReference type="NCBI Taxonomy" id="122646"/>
    <lineage>
        <taxon>Eukaryota</taxon>
        <taxon>Viridiplantae</taxon>
        <taxon>Streptophyta</taxon>
        <taxon>Embryophyta</taxon>
        <taxon>Marchantiophyta</taxon>
        <taxon>Marchantiopsida</taxon>
        <taxon>Marchantiidae</taxon>
        <taxon>Marchantiales</taxon>
        <taxon>Ricciaceae</taxon>
        <taxon>Riccia</taxon>
    </lineage>
</organism>
<dbReference type="InterPro" id="IPR032675">
    <property type="entry name" value="LRR_dom_sf"/>
</dbReference>